<name>A0A382HGR8_9ZZZZ</name>
<dbReference type="PANTHER" id="PTHR43434:SF1">
    <property type="entry name" value="PHOSPHOGLYCOLATE PHOSPHATASE"/>
    <property type="match status" value="1"/>
</dbReference>
<dbReference type="PANTHER" id="PTHR43434">
    <property type="entry name" value="PHOSPHOGLYCOLATE PHOSPHATASE"/>
    <property type="match status" value="1"/>
</dbReference>
<feature type="non-terminal residue" evidence="1">
    <location>
        <position position="1"/>
    </location>
</feature>
<reference evidence="1" key="1">
    <citation type="submission" date="2018-05" db="EMBL/GenBank/DDBJ databases">
        <authorList>
            <person name="Lanie J.A."/>
            <person name="Ng W.-L."/>
            <person name="Kazmierczak K.M."/>
            <person name="Andrzejewski T.M."/>
            <person name="Davidsen T.M."/>
            <person name="Wayne K.J."/>
            <person name="Tettelin H."/>
            <person name="Glass J.I."/>
            <person name="Rusch D."/>
            <person name="Podicherti R."/>
            <person name="Tsui H.-C.T."/>
            <person name="Winkler M.E."/>
        </authorList>
    </citation>
    <scope>NUCLEOTIDE SEQUENCE</scope>
</reference>
<gene>
    <name evidence="1" type="ORF">METZ01_LOCUS239378</name>
</gene>
<dbReference type="GO" id="GO:0005829">
    <property type="term" value="C:cytosol"/>
    <property type="evidence" value="ECO:0007669"/>
    <property type="project" value="TreeGrafter"/>
</dbReference>
<evidence type="ECO:0008006" key="2">
    <source>
        <dbReference type="Google" id="ProtNLM"/>
    </source>
</evidence>
<dbReference type="Pfam" id="PF13419">
    <property type="entry name" value="HAD_2"/>
    <property type="match status" value="1"/>
</dbReference>
<dbReference type="SUPFAM" id="SSF56784">
    <property type="entry name" value="HAD-like"/>
    <property type="match status" value="1"/>
</dbReference>
<dbReference type="InterPro" id="IPR036412">
    <property type="entry name" value="HAD-like_sf"/>
</dbReference>
<dbReference type="GO" id="GO:0006281">
    <property type="term" value="P:DNA repair"/>
    <property type="evidence" value="ECO:0007669"/>
    <property type="project" value="TreeGrafter"/>
</dbReference>
<dbReference type="CDD" id="cd01427">
    <property type="entry name" value="HAD_like"/>
    <property type="match status" value="1"/>
</dbReference>
<dbReference type="EMBL" id="UINC01061200">
    <property type="protein sequence ID" value="SVB86524.1"/>
    <property type="molecule type" value="Genomic_DNA"/>
</dbReference>
<accession>A0A382HGR8</accession>
<dbReference type="Gene3D" id="3.40.50.1000">
    <property type="entry name" value="HAD superfamily/HAD-like"/>
    <property type="match status" value="1"/>
</dbReference>
<dbReference type="InterPro" id="IPR041492">
    <property type="entry name" value="HAD_2"/>
</dbReference>
<organism evidence="1">
    <name type="scientific">marine metagenome</name>
    <dbReference type="NCBI Taxonomy" id="408172"/>
    <lineage>
        <taxon>unclassified sequences</taxon>
        <taxon>metagenomes</taxon>
        <taxon>ecological metagenomes</taxon>
    </lineage>
</organism>
<evidence type="ECO:0000313" key="1">
    <source>
        <dbReference type="EMBL" id="SVB86524.1"/>
    </source>
</evidence>
<protein>
    <recommendedName>
        <fullName evidence="2">Haloacid dehalogenase-like hydrolase</fullName>
    </recommendedName>
</protein>
<dbReference type="InterPro" id="IPR023214">
    <property type="entry name" value="HAD_sf"/>
</dbReference>
<dbReference type="GO" id="GO:0008967">
    <property type="term" value="F:phosphoglycolate phosphatase activity"/>
    <property type="evidence" value="ECO:0007669"/>
    <property type="project" value="TreeGrafter"/>
</dbReference>
<dbReference type="AlphaFoldDB" id="A0A382HGR8"/>
<dbReference type="InterPro" id="IPR050155">
    <property type="entry name" value="HAD-like_hydrolase_sf"/>
</dbReference>
<sequence length="200" mass="23252">VESNKIKDKAFDSIFSKWPEHREAMMQWHLANNAIDRQEKFRYFVEVILGKYGHVELIEKLTKRFSELSYEAIVNCPMVDGAQEFLDAYVSKVQLFLVSATPQNELSKILKARLLIRYFKEIHGAPINKEKVLKKISSVENISTDKMLYIGDSPEDQQVAKTLGCHFIGRKSCRELNVLTNPVYPDFVKIKEHLDFCYVF</sequence>
<proteinExistence type="predicted"/>